<dbReference type="Gene3D" id="1.10.1300.10">
    <property type="entry name" value="3'5'-cyclic nucleotide phosphodiesterase, catalytic domain"/>
    <property type="match status" value="1"/>
</dbReference>
<dbReference type="PROSITE" id="PS00126">
    <property type="entry name" value="PDEASE_I_1"/>
    <property type="match status" value="1"/>
</dbReference>
<dbReference type="RefSeq" id="XP_009828319.1">
    <property type="nucleotide sequence ID" value="XM_009830017.1"/>
</dbReference>
<evidence type="ECO:0000313" key="9">
    <source>
        <dbReference type="EMBL" id="ETV82650.1"/>
    </source>
</evidence>
<evidence type="ECO:0000256" key="6">
    <source>
        <dbReference type="RuleBase" id="RU363067"/>
    </source>
</evidence>
<dbReference type="AlphaFoldDB" id="W4GSG5"/>
<dbReference type="CDD" id="cd00077">
    <property type="entry name" value="HDc"/>
    <property type="match status" value="1"/>
</dbReference>
<feature type="region of interest" description="Disordered" evidence="7">
    <location>
        <begin position="27"/>
        <end position="55"/>
    </location>
</feature>
<gene>
    <name evidence="9" type="ORF">H257_05224</name>
</gene>
<evidence type="ECO:0000259" key="8">
    <source>
        <dbReference type="PROSITE" id="PS51845"/>
    </source>
</evidence>
<dbReference type="EMBL" id="KI913122">
    <property type="protein sequence ID" value="ETV82650.1"/>
    <property type="molecule type" value="Genomic_DNA"/>
</dbReference>
<dbReference type="GO" id="GO:0007165">
    <property type="term" value="P:signal transduction"/>
    <property type="evidence" value="ECO:0007669"/>
    <property type="project" value="InterPro"/>
</dbReference>
<protein>
    <recommendedName>
        <fullName evidence="6">Phosphodiesterase</fullName>
        <ecNumber evidence="6">3.1.4.-</ecNumber>
    </recommendedName>
</protein>
<accession>W4GSG5</accession>
<feature type="binding site" evidence="5">
    <location>
        <position position="329"/>
    </location>
    <ligand>
        <name>Zn(2+)</name>
        <dbReference type="ChEBI" id="CHEBI:29105"/>
        <label>1</label>
    </ligand>
</feature>
<evidence type="ECO:0000256" key="3">
    <source>
        <dbReference type="PIRSR" id="PIRSR623088-1"/>
    </source>
</evidence>
<dbReference type="InterPro" id="IPR003607">
    <property type="entry name" value="HD/PDEase_dom"/>
</dbReference>
<evidence type="ECO:0000256" key="7">
    <source>
        <dbReference type="SAM" id="MobiDB-lite"/>
    </source>
</evidence>
<name>W4GSG5_APHAT</name>
<keyword evidence="1 5" id="KW-0479">Metal-binding</keyword>
<feature type="active site" description="Proton donor" evidence="3">
    <location>
        <position position="289"/>
    </location>
</feature>
<dbReference type="EC" id="3.1.4.-" evidence="6"/>
<dbReference type="InterPro" id="IPR036971">
    <property type="entry name" value="PDEase_catalytic_dom_sf"/>
</dbReference>
<dbReference type="InterPro" id="IPR002073">
    <property type="entry name" value="PDEase_catalytic_dom"/>
</dbReference>
<evidence type="ECO:0000256" key="1">
    <source>
        <dbReference type="ARBA" id="ARBA00022723"/>
    </source>
</evidence>
<keyword evidence="2 6" id="KW-0378">Hydrolase</keyword>
<sequence>MPLHKQREALKQAARILRGSHAASLAYVPPMEETASKAAEASDDDDDDGGPESPIVGAVTLLRKLHQQCADHERKEASIGLYDVEVLLHAFAELVDPETPVYAREAERSLHRTFSSNRDVFDDKVQGFINQNYSSTNEDSHATFRVALRRASLVQRCLKAFNGTRSRSISSDPRLVAVSSEEIVTSVPGPMPPDSPDAKHRMLGGRGSALNILIGVDMEALVKKELAKISTWNFNVLELCKLHLDDVLLIVGCACFDAENMCAHFAIPTPTLRAFFQGIQAKYLSNPYHNAEHAADVMQCVHHFLTLGGLGTIISKRGRFAALVAAACHDVGHTGYSNNFHINTNDHLAIRYAYRSPLENMHCAVAFELLHSRECDILATLSDVERIEVRNLIIDMVLATDNKNHSIYMGRLDGVLQSVDGDDNDIDLSNFDDQKLLLQVALHAADVSNPVKPWAVYQTWTDRIMTEFYAQGDHERRLALPMSFGCDRHNPIPQAKMQAGFILGIVRPVFHTLSRVPKVHLKHCLDQLDRNLKVWQDQLAPTA</sequence>
<dbReference type="InterPro" id="IPR023088">
    <property type="entry name" value="PDEase"/>
</dbReference>
<dbReference type="STRING" id="112090.W4GSG5"/>
<dbReference type="SMART" id="SM00471">
    <property type="entry name" value="HDc"/>
    <property type="match status" value="1"/>
</dbReference>
<comment type="similarity">
    <text evidence="6">Belongs to the cyclic nucleotide phosphodiesterase family.</text>
</comment>
<feature type="binding site" evidence="4">
    <location>
        <begin position="289"/>
        <end position="293"/>
    </location>
    <ligand>
        <name>AMP</name>
        <dbReference type="ChEBI" id="CHEBI:456215"/>
    </ligand>
</feature>
<feature type="binding site" evidence="4">
    <location>
        <position position="446"/>
    </location>
    <ligand>
        <name>AMP</name>
        <dbReference type="ChEBI" id="CHEBI:456215"/>
    </ligand>
</feature>
<evidence type="ECO:0000256" key="2">
    <source>
        <dbReference type="ARBA" id="ARBA00022801"/>
    </source>
</evidence>
<comment type="cofactor">
    <cofactor evidence="6">
        <name>a divalent metal cation</name>
        <dbReference type="ChEBI" id="CHEBI:60240"/>
    </cofactor>
    <text evidence="6">Binds 2 divalent metal cations per subunit. Site 1 may preferentially bind zinc ions, while site 2 has a preference for magnesium and/or manganese ions.</text>
</comment>
<feature type="binding site" evidence="5">
    <location>
        <position position="330"/>
    </location>
    <ligand>
        <name>Zn(2+)</name>
        <dbReference type="ChEBI" id="CHEBI:29105"/>
        <label>1</label>
    </ligand>
</feature>
<dbReference type="Pfam" id="PF00233">
    <property type="entry name" value="PDEase_I"/>
    <property type="match status" value="1"/>
</dbReference>
<feature type="binding site" evidence="5">
    <location>
        <position position="293"/>
    </location>
    <ligand>
        <name>Zn(2+)</name>
        <dbReference type="ChEBI" id="CHEBI:29105"/>
        <label>1</label>
    </ligand>
</feature>
<dbReference type="OrthoDB" id="432756at2759"/>
<feature type="compositionally biased region" description="Acidic residues" evidence="7">
    <location>
        <begin position="41"/>
        <end position="50"/>
    </location>
</feature>
<dbReference type="InterPro" id="IPR023174">
    <property type="entry name" value="PDEase_CS"/>
</dbReference>
<dbReference type="GO" id="GO:0004114">
    <property type="term" value="F:3',5'-cyclic-nucleotide phosphodiesterase activity"/>
    <property type="evidence" value="ECO:0007669"/>
    <property type="project" value="InterPro"/>
</dbReference>
<feature type="binding site" evidence="5">
    <location>
        <position position="330"/>
    </location>
    <ligand>
        <name>Zn(2+)</name>
        <dbReference type="ChEBI" id="CHEBI:29105"/>
        <label>2</label>
    </ligand>
</feature>
<organism evidence="9">
    <name type="scientific">Aphanomyces astaci</name>
    <name type="common">Crayfish plague agent</name>
    <dbReference type="NCBI Taxonomy" id="112090"/>
    <lineage>
        <taxon>Eukaryota</taxon>
        <taxon>Sar</taxon>
        <taxon>Stramenopiles</taxon>
        <taxon>Oomycota</taxon>
        <taxon>Saprolegniomycetes</taxon>
        <taxon>Saprolegniales</taxon>
        <taxon>Verrucalvaceae</taxon>
        <taxon>Aphanomyces</taxon>
    </lineage>
</organism>
<dbReference type="GO" id="GO:0046872">
    <property type="term" value="F:metal ion binding"/>
    <property type="evidence" value="ECO:0007669"/>
    <property type="project" value="UniProtKB-KW"/>
</dbReference>
<feature type="domain" description="PDEase" evidence="8">
    <location>
        <begin position="214"/>
        <end position="542"/>
    </location>
</feature>
<evidence type="ECO:0000256" key="4">
    <source>
        <dbReference type="PIRSR" id="PIRSR623088-2"/>
    </source>
</evidence>
<feature type="binding site" evidence="5">
    <location>
        <position position="446"/>
    </location>
    <ligand>
        <name>Zn(2+)</name>
        <dbReference type="ChEBI" id="CHEBI:29105"/>
        <label>1</label>
    </ligand>
</feature>
<proteinExistence type="inferred from homology"/>
<dbReference type="PRINTS" id="PR00387">
    <property type="entry name" value="PDIESTERASE1"/>
</dbReference>
<evidence type="ECO:0000256" key="5">
    <source>
        <dbReference type="PIRSR" id="PIRSR623088-3"/>
    </source>
</evidence>
<dbReference type="VEuPathDB" id="FungiDB:H257_05224"/>
<dbReference type="PROSITE" id="PS51845">
    <property type="entry name" value="PDEASE_I_2"/>
    <property type="match status" value="1"/>
</dbReference>
<dbReference type="PANTHER" id="PTHR11347">
    <property type="entry name" value="CYCLIC NUCLEOTIDE PHOSPHODIESTERASE"/>
    <property type="match status" value="1"/>
</dbReference>
<reference evidence="9" key="1">
    <citation type="submission" date="2013-12" db="EMBL/GenBank/DDBJ databases">
        <title>The Genome Sequence of Aphanomyces astaci APO3.</title>
        <authorList>
            <consortium name="The Broad Institute Genomics Platform"/>
            <person name="Russ C."/>
            <person name="Tyler B."/>
            <person name="van West P."/>
            <person name="Dieguez-Uribeondo J."/>
            <person name="Young S.K."/>
            <person name="Zeng Q."/>
            <person name="Gargeya S."/>
            <person name="Fitzgerald M."/>
            <person name="Abouelleil A."/>
            <person name="Alvarado L."/>
            <person name="Chapman S.B."/>
            <person name="Gainer-Dewar J."/>
            <person name="Goldberg J."/>
            <person name="Griggs A."/>
            <person name="Gujja S."/>
            <person name="Hansen M."/>
            <person name="Howarth C."/>
            <person name="Imamovic A."/>
            <person name="Ireland A."/>
            <person name="Larimer J."/>
            <person name="McCowan C."/>
            <person name="Murphy C."/>
            <person name="Pearson M."/>
            <person name="Poon T.W."/>
            <person name="Priest M."/>
            <person name="Roberts A."/>
            <person name="Saif S."/>
            <person name="Shea T."/>
            <person name="Sykes S."/>
            <person name="Wortman J."/>
            <person name="Nusbaum C."/>
            <person name="Birren B."/>
        </authorList>
    </citation>
    <scope>NUCLEOTIDE SEQUENCE [LARGE SCALE GENOMIC DNA]</scope>
    <source>
        <strain evidence="9">APO3</strain>
    </source>
</reference>
<dbReference type="SUPFAM" id="SSF109604">
    <property type="entry name" value="HD-domain/PDEase-like"/>
    <property type="match status" value="1"/>
</dbReference>
<feature type="binding site" evidence="4">
    <location>
        <position position="330"/>
    </location>
    <ligand>
        <name>AMP</name>
        <dbReference type="ChEBI" id="CHEBI:456215"/>
    </ligand>
</feature>
<dbReference type="GeneID" id="20807220"/>
<feature type="binding site" evidence="4">
    <location>
        <position position="498"/>
    </location>
    <ligand>
        <name>AMP</name>
        <dbReference type="ChEBI" id="CHEBI:456215"/>
    </ligand>
</feature>